<organism evidence="2 3">
    <name type="scientific">Thiohalocapsa halophila</name>
    <dbReference type="NCBI Taxonomy" id="69359"/>
    <lineage>
        <taxon>Bacteria</taxon>
        <taxon>Pseudomonadati</taxon>
        <taxon>Pseudomonadota</taxon>
        <taxon>Gammaproteobacteria</taxon>
        <taxon>Chromatiales</taxon>
        <taxon>Chromatiaceae</taxon>
        <taxon>Thiohalocapsa</taxon>
    </lineage>
</organism>
<reference evidence="2 3" key="1">
    <citation type="journal article" date="2020" name="Microorganisms">
        <title>Osmotic Adaptation and Compatible Solute Biosynthesis of Phototrophic Bacteria as Revealed from Genome Analyses.</title>
        <authorList>
            <person name="Imhoff J.F."/>
            <person name="Rahn T."/>
            <person name="Kunzel S."/>
            <person name="Keller A."/>
            <person name="Neulinger S.C."/>
        </authorList>
    </citation>
    <scope>NUCLEOTIDE SEQUENCE [LARGE SCALE GENOMIC DNA]</scope>
    <source>
        <strain evidence="2 3">DSM 6210</strain>
    </source>
</reference>
<evidence type="ECO:0000259" key="1">
    <source>
        <dbReference type="Pfam" id="PF10047"/>
    </source>
</evidence>
<dbReference type="EMBL" id="NRRV01000043">
    <property type="protein sequence ID" value="MBK1632250.1"/>
    <property type="molecule type" value="Genomic_DNA"/>
</dbReference>
<dbReference type="InterPro" id="IPR018739">
    <property type="entry name" value="DUF2281"/>
</dbReference>
<proteinExistence type="predicted"/>
<sequence length="75" mass="8384">MSVPATPLEHELLATLRELPMSQQREVLDFAAFIKQRAPARGEEPRPFGLCAGEFEVPDDFDAPLPDDVLSTFEQ</sequence>
<gene>
    <name evidence="2" type="ORF">CKO31_16190</name>
</gene>
<keyword evidence="3" id="KW-1185">Reference proteome</keyword>
<protein>
    <recommendedName>
        <fullName evidence="1">DUF2281 domain-containing protein</fullName>
    </recommendedName>
</protein>
<name>A0ABS1CJZ2_9GAMM</name>
<feature type="domain" description="DUF2281" evidence="1">
    <location>
        <begin position="11"/>
        <end position="66"/>
    </location>
</feature>
<accession>A0ABS1CJZ2</accession>
<evidence type="ECO:0000313" key="2">
    <source>
        <dbReference type="EMBL" id="MBK1632250.1"/>
    </source>
</evidence>
<evidence type="ECO:0000313" key="3">
    <source>
        <dbReference type="Proteomes" id="UP000748752"/>
    </source>
</evidence>
<dbReference type="RefSeq" id="WP_200239659.1">
    <property type="nucleotide sequence ID" value="NZ_NRRV01000043.1"/>
</dbReference>
<dbReference type="Proteomes" id="UP000748752">
    <property type="component" value="Unassembled WGS sequence"/>
</dbReference>
<comment type="caution">
    <text evidence="2">The sequence shown here is derived from an EMBL/GenBank/DDBJ whole genome shotgun (WGS) entry which is preliminary data.</text>
</comment>
<dbReference type="Pfam" id="PF10047">
    <property type="entry name" value="DUF2281"/>
    <property type="match status" value="1"/>
</dbReference>